<gene>
    <name evidence="2" type="ORF">GALL_477300</name>
</gene>
<reference evidence="2" key="1">
    <citation type="submission" date="2016-10" db="EMBL/GenBank/DDBJ databases">
        <title>Sequence of Gallionella enrichment culture.</title>
        <authorList>
            <person name="Poehlein A."/>
            <person name="Muehling M."/>
            <person name="Daniel R."/>
        </authorList>
    </citation>
    <scope>NUCLEOTIDE SEQUENCE</scope>
</reference>
<accession>A0A1J5PSE1</accession>
<dbReference type="AlphaFoldDB" id="A0A1J5PSE1"/>
<proteinExistence type="predicted"/>
<name>A0A1J5PSE1_9ZZZZ</name>
<evidence type="ECO:0000256" key="1">
    <source>
        <dbReference type="SAM" id="MobiDB-lite"/>
    </source>
</evidence>
<feature type="region of interest" description="Disordered" evidence="1">
    <location>
        <begin position="21"/>
        <end position="44"/>
    </location>
</feature>
<sequence length="103" mass="10985">MLKMTVRPLAIRNSNMPYRTPLSVDMTISSSTTPPPKLGNASVPNAVRDGRVTHANDQFGRSILQVVGRTVAGVSILATSFQPQPVFSSSNGSFSVRSPNEAI</sequence>
<evidence type="ECO:0000313" key="2">
    <source>
        <dbReference type="EMBL" id="OIQ70655.1"/>
    </source>
</evidence>
<comment type="caution">
    <text evidence="2">The sequence shown here is derived from an EMBL/GenBank/DDBJ whole genome shotgun (WGS) entry which is preliminary data.</text>
</comment>
<organism evidence="2">
    <name type="scientific">mine drainage metagenome</name>
    <dbReference type="NCBI Taxonomy" id="410659"/>
    <lineage>
        <taxon>unclassified sequences</taxon>
        <taxon>metagenomes</taxon>
        <taxon>ecological metagenomes</taxon>
    </lineage>
</organism>
<protein>
    <submittedName>
        <fullName evidence="2">Uncharacterized protein</fullName>
    </submittedName>
</protein>
<dbReference type="EMBL" id="MLJW01004095">
    <property type="protein sequence ID" value="OIQ70655.1"/>
    <property type="molecule type" value="Genomic_DNA"/>
</dbReference>